<dbReference type="InterPro" id="IPR005801">
    <property type="entry name" value="ADC_synthase"/>
</dbReference>
<organism evidence="7 8">
    <name type="scientific">Pseudoalteromonas luteoviolacea H33</name>
    <dbReference type="NCBI Taxonomy" id="1365251"/>
    <lineage>
        <taxon>Bacteria</taxon>
        <taxon>Pseudomonadati</taxon>
        <taxon>Pseudomonadota</taxon>
        <taxon>Gammaproteobacteria</taxon>
        <taxon>Alteromonadales</taxon>
        <taxon>Pseudoalteromonadaceae</taxon>
        <taxon>Pseudoalteromonas</taxon>
    </lineage>
</organism>
<reference evidence="7 8" key="1">
    <citation type="submission" date="2013-07" db="EMBL/GenBank/DDBJ databases">
        <title>Comparative Genomic and Metabolomic Analysis of Twelve Strains of Pseudoalteromonas luteoviolacea.</title>
        <authorList>
            <person name="Vynne N.G."/>
            <person name="Mansson M."/>
            <person name="Gram L."/>
        </authorList>
    </citation>
    <scope>NUCLEOTIDE SEQUENCE [LARGE SCALE GENOMIC DNA]</scope>
    <source>
        <strain evidence="7 8">H33</strain>
    </source>
</reference>
<evidence type="ECO:0000259" key="6">
    <source>
        <dbReference type="Pfam" id="PF00425"/>
    </source>
</evidence>
<dbReference type="RefSeq" id="WP_231098087.1">
    <property type="nucleotide sequence ID" value="NZ_AUXZ01000069.1"/>
</dbReference>
<accession>A0A167EPU1</accession>
<dbReference type="InterPro" id="IPR004561">
    <property type="entry name" value="IsoChor_synthase"/>
</dbReference>
<dbReference type="PANTHER" id="PTHR42839">
    <property type="entry name" value="ISOCHORISMATE SYNTHASE ENTC"/>
    <property type="match status" value="1"/>
</dbReference>
<evidence type="ECO:0000313" key="8">
    <source>
        <dbReference type="Proteomes" id="UP000076503"/>
    </source>
</evidence>
<comment type="catalytic activity">
    <reaction evidence="1">
        <text>chorismate = isochorismate</text>
        <dbReference type="Rhea" id="RHEA:18985"/>
        <dbReference type="ChEBI" id="CHEBI:29748"/>
        <dbReference type="ChEBI" id="CHEBI:29780"/>
        <dbReference type="EC" id="5.4.4.2"/>
    </reaction>
</comment>
<dbReference type="Gene3D" id="3.60.120.10">
    <property type="entry name" value="Anthranilate synthase"/>
    <property type="match status" value="1"/>
</dbReference>
<keyword evidence="4" id="KW-0413">Isomerase</keyword>
<name>A0A167EPU1_9GAMM</name>
<dbReference type="NCBIfam" id="TIGR00543">
    <property type="entry name" value="isochor_syn"/>
    <property type="match status" value="1"/>
</dbReference>
<dbReference type="GO" id="GO:0009697">
    <property type="term" value="P:salicylic acid biosynthetic process"/>
    <property type="evidence" value="ECO:0007669"/>
    <property type="project" value="TreeGrafter"/>
</dbReference>
<dbReference type="PANTHER" id="PTHR42839:SF2">
    <property type="entry name" value="ISOCHORISMATE SYNTHASE ENTC"/>
    <property type="match status" value="1"/>
</dbReference>
<evidence type="ECO:0000256" key="1">
    <source>
        <dbReference type="ARBA" id="ARBA00000799"/>
    </source>
</evidence>
<dbReference type="AlphaFoldDB" id="A0A167EPU1"/>
<evidence type="ECO:0000256" key="5">
    <source>
        <dbReference type="ARBA" id="ARBA00041564"/>
    </source>
</evidence>
<evidence type="ECO:0000256" key="3">
    <source>
        <dbReference type="ARBA" id="ARBA00012824"/>
    </source>
</evidence>
<evidence type="ECO:0000256" key="4">
    <source>
        <dbReference type="ARBA" id="ARBA00023235"/>
    </source>
</evidence>
<gene>
    <name evidence="7" type="ORF">N476_14255</name>
</gene>
<sequence length="409" mass="45654">MTTQKGLIMHAGEISNLAQAQSLGEFHLDQDCLFVSGESCLLGHGIKHRFNLPIANTDYLVNELKAQLQAHQDDSENVIAFGVLPFCKYQTAQFIIPKQVAKWDKSVFSQWLNTQTADSNHQENKLTEIRYLQDRAHFEQTVSEAKHLFDKGLLEKIVLSKQVELGFEHPINGKHVLNQLLTQSQSGYHFAFPTEHDSVLMGVSPELLLRKQDETVTSNPLAGSIPRDPCSKVEAQRRSALFNSKKDRYEHAVVIDDMRQLLEPVCDNLSIPAEPSLLHTATMWHLSTVISGHLKDPNTHILNLANQLHPTPALCGKPTKPAYQHILDLEGHGRDLFSGIIGWCDQHGNGEWVVVIRCGELKAHVAKLFAGAGIVAASDPSSEWLETEAKLKTMLNALSVQQAYTQFNK</sequence>
<dbReference type="Pfam" id="PF00425">
    <property type="entry name" value="Chorismate_bind"/>
    <property type="match status" value="1"/>
</dbReference>
<dbReference type="EC" id="5.4.4.2" evidence="3"/>
<dbReference type="PATRIC" id="fig|1365251.3.peg.2062"/>
<evidence type="ECO:0000313" key="7">
    <source>
        <dbReference type="EMBL" id="KZN51053.1"/>
    </source>
</evidence>
<comment type="similarity">
    <text evidence="2">Belongs to the isochorismate synthase family.</text>
</comment>
<dbReference type="SUPFAM" id="SSF56322">
    <property type="entry name" value="ADC synthase"/>
    <property type="match status" value="1"/>
</dbReference>
<comment type="caution">
    <text evidence="7">The sequence shown here is derived from an EMBL/GenBank/DDBJ whole genome shotgun (WGS) entry which is preliminary data.</text>
</comment>
<dbReference type="GO" id="GO:0008909">
    <property type="term" value="F:isochorismate synthase activity"/>
    <property type="evidence" value="ECO:0007669"/>
    <property type="project" value="UniProtKB-EC"/>
</dbReference>
<protein>
    <recommendedName>
        <fullName evidence="3">isochorismate synthase</fullName>
        <ecNumber evidence="3">5.4.4.2</ecNumber>
    </recommendedName>
    <alternativeName>
        <fullName evidence="5">Isochorismate mutase</fullName>
    </alternativeName>
</protein>
<dbReference type="Proteomes" id="UP000076503">
    <property type="component" value="Unassembled WGS sequence"/>
</dbReference>
<dbReference type="EMBL" id="AUXZ01000069">
    <property type="protein sequence ID" value="KZN51053.1"/>
    <property type="molecule type" value="Genomic_DNA"/>
</dbReference>
<evidence type="ECO:0000256" key="2">
    <source>
        <dbReference type="ARBA" id="ARBA00005297"/>
    </source>
</evidence>
<proteinExistence type="inferred from homology"/>
<dbReference type="InterPro" id="IPR015890">
    <property type="entry name" value="Chorismate_C"/>
</dbReference>
<feature type="domain" description="Chorismate-utilising enzyme C-terminal" evidence="6">
    <location>
        <begin position="135"/>
        <end position="390"/>
    </location>
</feature>